<organism evidence="3 4">
    <name type="scientific">Clostridium thailandense</name>
    <dbReference type="NCBI Taxonomy" id="2794346"/>
    <lineage>
        <taxon>Bacteria</taxon>
        <taxon>Bacillati</taxon>
        <taxon>Bacillota</taxon>
        <taxon>Clostridia</taxon>
        <taxon>Eubacteriales</taxon>
        <taxon>Clostridiaceae</taxon>
        <taxon>Clostridium</taxon>
    </lineage>
</organism>
<dbReference type="GO" id="GO:0016787">
    <property type="term" value="F:hydrolase activity"/>
    <property type="evidence" value="ECO:0007669"/>
    <property type="project" value="InterPro"/>
</dbReference>
<keyword evidence="1" id="KW-0472">Membrane</keyword>
<proteinExistence type="predicted"/>
<evidence type="ECO:0000313" key="4">
    <source>
        <dbReference type="Proteomes" id="UP000694308"/>
    </source>
</evidence>
<reference evidence="3" key="1">
    <citation type="submission" date="2020-12" db="EMBL/GenBank/DDBJ databases">
        <title>Clostridium thailandense sp. nov., a novel acetogenic bacterium isolated from peat land soil in Thailand.</title>
        <authorList>
            <person name="Chaikitkaew S."/>
            <person name="Birkeland N.K."/>
        </authorList>
    </citation>
    <scope>NUCLEOTIDE SEQUENCE</scope>
    <source>
        <strain evidence="3">PL3</strain>
    </source>
</reference>
<gene>
    <name evidence="3" type="ORF">I6U48_08760</name>
</gene>
<evidence type="ECO:0000313" key="3">
    <source>
        <dbReference type="EMBL" id="MBV7273002.1"/>
    </source>
</evidence>
<feature type="transmembrane region" description="Helical" evidence="1">
    <location>
        <begin position="109"/>
        <end position="132"/>
    </location>
</feature>
<dbReference type="EMBL" id="JAEEGC010000037">
    <property type="protein sequence ID" value="MBV7273002.1"/>
    <property type="molecule type" value="Genomic_DNA"/>
</dbReference>
<dbReference type="Proteomes" id="UP000694308">
    <property type="component" value="Unassembled WGS sequence"/>
</dbReference>
<feature type="transmembrane region" description="Helical" evidence="1">
    <location>
        <begin position="76"/>
        <end position="97"/>
    </location>
</feature>
<keyword evidence="1" id="KW-1133">Transmembrane helix</keyword>
<dbReference type="AlphaFoldDB" id="A0A949TM63"/>
<name>A0A949TM63_9CLOT</name>
<comment type="caution">
    <text evidence="3">The sequence shown here is derived from an EMBL/GenBank/DDBJ whole genome shotgun (WGS) entry which is preliminary data.</text>
</comment>
<dbReference type="InterPro" id="IPR004843">
    <property type="entry name" value="Calcineurin-like_PHP"/>
</dbReference>
<dbReference type="CDD" id="cd07385">
    <property type="entry name" value="MPP_YkuE_C"/>
    <property type="match status" value="1"/>
</dbReference>
<accession>A0A949TM63</accession>
<feature type="transmembrane region" description="Helical" evidence="1">
    <location>
        <begin position="6"/>
        <end position="26"/>
    </location>
</feature>
<dbReference type="PANTHER" id="PTHR31302:SF0">
    <property type="entry name" value="TRANSMEMBRANE PROTEIN WITH METALLOPHOSPHOESTERASE DOMAIN"/>
    <property type="match status" value="1"/>
</dbReference>
<feature type="transmembrane region" description="Helical" evidence="1">
    <location>
        <begin position="38"/>
        <end position="56"/>
    </location>
</feature>
<dbReference type="PANTHER" id="PTHR31302">
    <property type="entry name" value="TRANSMEMBRANE PROTEIN WITH METALLOPHOSPHOESTERASE DOMAIN-RELATED"/>
    <property type="match status" value="1"/>
</dbReference>
<sequence>MVYLIGIIFLTIFAAINLTVGLRGWIIIRQLLPFINVYLYWILFAFIALSFFLGRLGGKFLPSTVDAAFNIVGGYWIAALYYFIILAVLLAIVKVLIKLASSGVLFRGYNVELILNMSIFIVIFIILAYGTYNATHSKIIKYDIAIDKRAGDLKNLNIVTVSDIHLGSIVGKSRLNKMIVEINGLKPDIVFLCGDIVDDDISPFLTENMGETFKQIKSKYGVYAVLGNHEYIGGNIQEIEKAYKEANIILLKDGVEKVNNSFYVVGRDDVSGVRVNGKKREDISKLIERCDKTLPIIVLDHQPVKIEEAKSAGVDLQFSGHTHKGQFFPTNLITKKIFKIDYGYLKEDKFNIIVTSGFGTWGPPIRVGSNSEIVKTEVDFK</sequence>
<protein>
    <submittedName>
        <fullName evidence="3">Metallophosphoesterase</fullName>
    </submittedName>
</protein>
<keyword evidence="1" id="KW-0812">Transmembrane</keyword>
<feature type="domain" description="Calcineurin-like phosphoesterase" evidence="2">
    <location>
        <begin position="157"/>
        <end position="324"/>
    </location>
</feature>
<evidence type="ECO:0000256" key="1">
    <source>
        <dbReference type="SAM" id="Phobius"/>
    </source>
</evidence>
<dbReference type="Pfam" id="PF00149">
    <property type="entry name" value="Metallophos"/>
    <property type="match status" value="1"/>
</dbReference>
<dbReference type="InterPro" id="IPR051158">
    <property type="entry name" value="Metallophosphoesterase_sf"/>
</dbReference>
<evidence type="ECO:0000259" key="2">
    <source>
        <dbReference type="Pfam" id="PF00149"/>
    </source>
</evidence>
<dbReference type="RefSeq" id="WP_218320035.1">
    <property type="nucleotide sequence ID" value="NZ_JAEEGC010000037.1"/>
</dbReference>
<keyword evidence="4" id="KW-1185">Reference proteome</keyword>